<sequence>MAQVGAAGRPAKPKRADARRNYERLLTEAAAAFAEKGPQASLDDIAKRAGVGSGTLYRHFPTREALMEAVYVDSFEALAERAKALSAELPPGAALFAWLEELGDQTVRVKALKTLLGAVVAENGAPIVIKCGQCLKTAAAELLAAAQEAGEMRADLTHLELLRLNHAVVEAAQLAGGDPRGVTRYRRLMLEGLRTSA</sequence>
<dbReference type="InterPro" id="IPR049445">
    <property type="entry name" value="TetR_SbtR-like_C"/>
</dbReference>
<dbReference type="PANTHER" id="PTHR30055">
    <property type="entry name" value="HTH-TYPE TRANSCRIPTIONAL REGULATOR RUTR"/>
    <property type="match status" value="1"/>
</dbReference>
<feature type="DNA-binding region" description="H-T-H motif" evidence="4">
    <location>
        <begin position="41"/>
        <end position="60"/>
    </location>
</feature>
<evidence type="ECO:0000313" key="6">
    <source>
        <dbReference type="EMBL" id="XCJ70164.1"/>
    </source>
</evidence>
<protein>
    <submittedName>
        <fullName evidence="6">Helix-turn-helix domain-containing protein</fullName>
    </submittedName>
</protein>
<proteinExistence type="predicted"/>
<dbReference type="AlphaFoldDB" id="A0AAU8IQR5"/>
<dbReference type="PRINTS" id="PR00455">
    <property type="entry name" value="HTHTETR"/>
</dbReference>
<evidence type="ECO:0000256" key="2">
    <source>
        <dbReference type="ARBA" id="ARBA00023125"/>
    </source>
</evidence>
<evidence type="ECO:0000256" key="3">
    <source>
        <dbReference type="ARBA" id="ARBA00023163"/>
    </source>
</evidence>
<dbReference type="SUPFAM" id="SSF48498">
    <property type="entry name" value="Tetracyclin repressor-like, C-terminal domain"/>
    <property type="match status" value="1"/>
</dbReference>
<feature type="domain" description="HTH tetR-type" evidence="5">
    <location>
        <begin position="19"/>
        <end position="78"/>
    </location>
</feature>
<dbReference type="PROSITE" id="PS50977">
    <property type="entry name" value="HTH_TETR_2"/>
    <property type="match status" value="1"/>
</dbReference>
<accession>A0AAU8IQR5</accession>
<dbReference type="Gene3D" id="1.10.357.10">
    <property type="entry name" value="Tetracycline Repressor, domain 2"/>
    <property type="match status" value="1"/>
</dbReference>
<dbReference type="GO" id="GO:0000976">
    <property type="term" value="F:transcription cis-regulatory region binding"/>
    <property type="evidence" value="ECO:0007669"/>
    <property type="project" value="TreeGrafter"/>
</dbReference>
<dbReference type="PANTHER" id="PTHR30055:SF234">
    <property type="entry name" value="HTH-TYPE TRANSCRIPTIONAL REGULATOR BETI"/>
    <property type="match status" value="1"/>
</dbReference>
<dbReference type="KEGG" id="stac:ABII15_09370"/>
<evidence type="ECO:0000256" key="4">
    <source>
        <dbReference type="PROSITE-ProRule" id="PRU00335"/>
    </source>
</evidence>
<organism evidence="6">
    <name type="scientific">Streptomyces tabacisoli</name>
    <dbReference type="NCBI Taxonomy" id="3156398"/>
    <lineage>
        <taxon>Bacteria</taxon>
        <taxon>Bacillati</taxon>
        <taxon>Actinomycetota</taxon>
        <taxon>Actinomycetes</taxon>
        <taxon>Kitasatosporales</taxon>
        <taxon>Streptomycetaceae</taxon>
        <taxon>Streptomyces</taxon>
    </lineage>
</organism>
<dbReference type="GO" id="GO:0003700">
    <property type="term" value="F:DNA-binding transcription factor activity"/>
    <property type="evidence" value="ECO:0007669"/>
    <property type="project" value="TreeGrafter"/>
</dbReference>
<dbReference type="InterPro" id="IPR001647">
    <property type="entry name" value="HTH_TetR"/>
</dbReference>
<dbReference type="SUPFAM" id="SSF46689">
    <property type="entry name" value="Homeodomain-like"/>
    <property type="match status" value="1"/>
</dbReference>
<keyword evidence="2 4" id="KW-0238">DNA-binding</keyword>
<dbReference type="Pfam" id="PF00440">
    <property type="entry name" value="TetR_N"/>
    <property type="match status" value="1"/>
</dbReference>
<dbReference type="RefSeq" id="WP_353941819.1">
    <property type="nucleotide sequence ID" value="NZ_CP159534.1"/>
</dbReference>
<keyword evidence="1" id="KW-0805">Transcription regulation</keyword>
<gene>
    <name evidence="6" type="ORF">ABII15_09370</name>
</gene>
<dbReference type="Pfam" id="PF21597">
    <property type="entry name" value="TetR_C_43"/>
    <property type="match status" value="1"/>
</dbReference>
<dbReference type="InterPro" id="IPR036271">
    <property type="entry name" value="Tet_transcr_reg_TetR-rel_C_sf"/>
</dbReference>
<name>A0AAU8IQR5_9ACTN</name>
<dbReference type="InterPro" id="IPR009057">
    <property type="entry name" value="Homeodomain-like_sf"/>
</dbReference>
<dbReference type="InterPro" id="IPR050109">
    <property type="entry name" value="HTH-type_TetR-like_transc_reg"/>
</dbReference>
<evidence type="ECO:0000259" key="5">
    <source>
        <dbReference type="PROSITE" id="PS50977"/>
    </source>
</evidence>
<evidence type="ECO:0000256" key="1">
    <source>
        <dbReference type="ARBA" id="ARBA00023015"/>
    </source>
</evidence>
<dbReference type="EMBL" id="CP159534">
    <property type="protein sequence ID" value="XCJ70164.1"/>
    <property type="molecule type" value="Genomic_DNA"/>
</dbReference>
<keyword evidence="3" id="KW-0804">Transcription</keyword>
<reference evidence="6" key="1">
    <citation type="submission" date="2024-06" db="EMBL/GenBank/DDBJ databases">
        <title>Streptomyces sp. strain HUAS MG91 genome sequences.</title>
        <authorList>
            <person name="Mo P."/>
        </authorList>
    </citation>
    <scope>NUCLEOTIDE SEQUENCE</scope>
    <source>
        <strain evidence="6">HUAS MG91</strain>
    </source>
</reference>